<dbReference type="Pfam" id="PF00067">
    <property type="entry name" value="p450"/>
    <property type="match status" value="1"/>
</dbReference>
<protein>
    <submittedName>
        <fullName evidence="8">Cytochrome p450</fullName>
    </submittedName>
</protein>
<comment type="similarity">
    <text evidence="1 6">Belongs to the cytochrome P450 family.</text>
</comment>
<dbReference type="PRINTS" id="PR00463">
    <property type="entry name" value="EP450I"/>
</dbReference>
<keyword evidence="5 6" id="KW-0349">Heme</keyword>
<dbReference type="GO" id="GO:0016705">
    <property type="term" value="F:oxidoreductase activity, acting on paired donors, with incorporation or reduction of molecular oxygen"/>
    <property type="evidence" value="ECO:0007669"/>
    <property type="project" value="InterPro"/>
</dbReference>
<dbReference type="Gene3D" id="1.10.630.10">
    <property type="entry name" value="Cytochrome P450"/>
    <property type="match status" value="1"/>
</dbReference>
<evidence type="ECO:0000256" key="5">
    <source>
        <dbReference type="PIRSR" id="PIRSR602401-1"/>
    </source>
</evidence>
<dbReference type="OrthoDB" id="1470350at2759"/>
<dbReference type="InterPro" id="IPR017972">
    <property type="entry name" value="Cyt_P450_CS"/>
</dbReference>
<dbReference type="GO" id="GO:0004497">
    <property type="term" value="F:monooxygenase activity"/>
    <property type="evidence" value="ECO:0007669"/>
    <property type="project" value="UniProtKB-KW"/>
</dbReference>
<dbReference type="OMA" id="SWFVKCE"/>
<sequence>MGVDGHQLLYTAAAVLLAVLLFTTLRTPVIRRNGMPLRKPPNTLPLAGNGILFLQARRKLFAWFVKCQRQFGYETFQVAVPTLPPGVVINDPRILDFVFKSEGALISKGSFVKGMLWDLFGHGIVNADGDIWRVQRKAGLAFLNTANIRILTDIALPKHLAEILVLLGTSADTKDKEVDLQAVFHELTSCIMGKMAYNMEMHADDDFTMAFDFASEKTTERFQNPLWPVTETVSGLFSRVGGAAELRRSLAIVKAFGRRIVSTAVADKQTHHGHPGSIGKDKERTSADKVEEVSGSLIHSLLESISDQDVVADAALNYLSAGRDTVAQALTWTFYMLMKNPRIVDKIRREVQQVLDKQGDGSQDIVPHLARLAPAAMPYTMATFYEGLRLFPPIPFEIKQVEADLLVLPDGTELVKGSLVIWCSWALNRSKETWGDDADEFRPERWLTESTDPAATSARLTSRSPSEFPVFHGGPRACLGKKMAESMAIQSMAAVAWSFDFRLVNPDEERVTRTSLTLPMEGGLPCYVQSRAFS</sequence>
<keyword evidence="3 6" id="KW-0560">Oxidoreductase</keyword>
<reference evidence="8 9" key="1">
    <citation type="journal article" date="2013" name="BMC Genomics">
        <title>The genome and transcriptome of the pine saprophyte Ophiostoma piceae, and a comparison with the bark beetle-associated pine pathogen Grosmannia clavigera.</title>
        <authorList>
            <person name="Haridas S."/>
            <person name="Wang Y."/>
            <person name="Lim L."/>
            <person name="Massoumi Alamouti S."/>
            <person name="Jackman S."/>
            <person name="Docking R."/>
            <person name="Robertson G."/>
            <person name="Birol I."/>
            <person name="Bohlmann J."/>
            <person name="Breuil C."/>
        </authorList>
    </citation>
    <scope>NUCLEOTIDE SEQUENCE [LARGE SCALE GENOMIC DNA]</scope>
    <source>
        <strain evidence="8 9">UAMH 11346</strain>
    </source>
</reference>
<dbReference type="InterPro" id="IPR001128">
    <property type="entry name" value="Cyt_P450"/>
</dbReference>
<dbReference type="PROSITE" id="PS00086">
    <property type="entry name" value="CYTOCHROME_P450"/>
    <property type="match status" value="1"/>
</dbReference>
<dbReference type="Proteomes" id="UP000016923">
    <property type="component" value="Unassembled WGS sequence"/>
</dbReference>
<dbReference type="PANTHER" id="PTHR24296">
    <property type="entry name" value="CYTOCHROME P450"/>
    <property type="match status" value="1"/>
</dbReference>
<evidence type="ECO:0000256" key="1">
    <source>
        <dbReference type="ARBA" id="ARBA00010617"/>
    </source>
</evidence>
<dbReference type="InterPro" id="IPR002401">
    <property type="entry name" value="Cyt_P450_E_grp-I"/>
</dbReference>
<gene>
    <name evidence="8" type="ORF">F503_00132</name>
</gene>
<dbReference type="GO" id="GO:0005506">
    <property type="term" value="F:iron ion binding"/>
    <property type="evidence" value="ECO:0007669"/>
    <property type="project" value="InterPro"/>
</dbReference>
<evidence type="ECO:0000256" key="3">
    <source>
        <dbReference type="ARBA" id="ARBA00023002"/>
    </source>
</evidence>
<proteinExistence type="inferred from homology"/>
<dbReference type="EMBL" id="KE148158">
    <property type="protein sequence ID" value="EPE04978.1"/>
    <property type="molecule type" value="Genomic_DNA"/>
</dbReference>
<dbReference type="VEuPathDB" id="FungiDB:F503_00132"/>
<dbReference type="GO" id="GO:0006629">
    <property type="term" value="P:lipid metabolic process"/>
    <property type="evidence" value="ECO:0007669"/>
    <property type="project" value="UniProtKB-ARBA"/>
</dbReference>
<evidence type="ECO:0000256" key="2">
    <source>
        <dbReference type="ARBA" id="ARBA00022723"/>
    </source>
</evidence>
<feature type="region of interest" description="Disordered" evidence="7">
    <location>
        <begin position="267"/>
        <end position="286"/>
    </location>
</feature>
<accession>S3CF89</accession>
<dbReference type="STRING" id="1262450.S3CF89"/>
<evidence type="ECO:0000313" key="9">
    <source>
        <dbReference type="Proteomes" id="UP000016923"/>
    </source>
</evidence>
<evidence type="ECO:0000256" key="4">
    <source>
        <dbReference type="ARBA" id="ARBA00023004"/>
    </source>
</evidence>
<dbReference type="PRINTS" id="PR00385">
    <property type="entry name" value="P450"/>
</dbReference>
<keyword evidence="6" id="KW-0503">Monooxygenase</keyword>
<dbReference type="eggNOG" id="KOG0157">
    <property type="taxonomic scope" value="Eukaryota"/>
</dbReference>
<comment type="cofactor">
    <cofactor evidence="5">
        <name>heme</name>
        <dbReference type="ChEBI" id="CHEBI:30413"/>
    </cofactor>
</comment>
<keyword evidence="2 5" id="KW-0479">Metal-binding</keyword>
<organism evidence="8 9">
    <name type="scientific">Ophiostoma piceae (strain UAMH 11346)</name>
    <name type="common">Sap stain fungus</name>
    <dbReference type="NCBI Taxonomy" id="1262450"/>
    <lineage>
        <taxon>Eukaryota</taxon>
        <taxon>Fungi</taxon>
        <taxon>Dikarya</taxon>
        <taxon>Ascomycota</taxon>
        <taxon>Pezizomycotina</taxon>
        <taxon>Sordariomycetes</taxon>
        <taxon>Sordariomycetidae</taxon>
        <taxon>Ophiostomatales</taxon>
        <taxon>Ophiostomataceae</taxon>
        <taxon>Ophiostoma</taxon>
    </lineage>
</organism>
<feature type="binding site" description="axial binding residue" evidence="5">
    <location>
        <position position="478"/>
    </location>
    <ligand>
        <name>heme</name>
        <dbReference type="ChEBI" id="CHEBI:30413"/>
    </ligand>
    <ligandPart>
        <name>Fe</name>
        <dbReference type="ChEBI" id="CHEBI:18248"/>
    </ligandPart>
</feature>
<dbReference type="AlphaFoldDB" id="S3CF89"/>
<name>S3CF89_OPHP1</name>
<evidence type="ECO:0000256" key="7">
    <source>
        <dbReference type="SAM" id="MobiDB-lite"/>
    </source>
</evidence>
<dbReference type="InterPro" id="IPR036396">
    <property type="entry name" value="Cyt_P450_sf"/>
</dbReference>
<evidence type="ECO:0000256" key="6">
    <source>
        <dbReference type="RuleBase" id="RU000461"/>
    </source>
</evidence>
<dbReference type="SUPFAM" id="SSF48264">
    <property type="entry name" value="Cytochrome P450"/>
    <property type="match status" value="1"/>
</dbReference>
<dbReference type="HOGENOM" id="CLU_001570_27_2_1"/>
<keyword evidence="9" id="KW-1185">Reference proteome</keyword>
<dbReference type="GO" id="GO:0020037">
    <property type="term" value="F:heme binding"/>
    <property type="evidence" value="ECO:0007669"/>
    <property type="project" value="InterPro"/>
</dbReference>
<keyword evidence="4 5" id="KW-0408">Iron</keyword>
<evidence type="ECO:0000313" key="8">
    <source>
        <dbReference type="EMBL" id="EPE04978.1"/>
    </source>
</evidence>